<name>A0ACB7SVR5_HYAAI</name>
<keyword evidence="2" id="KW-1185">Reference proteome</keyword>
<protein>
    <submittedName>
        <fullName evidence="1">Uncharacterized protein</fullName>
    </submittedName>
</protein>
<dbReference type="Proteomes" id="UP000821845">
    <property type="component" value="Chromosome 2"/>
</dbReference>
<dbReference type="EMBL" id="CM023482">
    <property type="protein sequence ID" value="KAH6939061.1"/>
    <property type="molecule type" value="Genomic_DNA"/>
</dbReference>
<reference evidence="1" key="1">
    <citation type="submission" date="2020-05" db="EMBL/GenBank/DDBJ databases">
        <title>Large-scale comparative analyses of tick genomes elucidate their genetic diversity and vector capacities.</title>
        <authorList>
            <person name="Jia N."/>
            <person name="Wang J."/>
            <person name="Shi W."/>
            <person name="Du L."/>
            <person name="Sun Y."/>
            <person name="Zhan W."/>
            <person name="Jiang J."/>
            <person name="Wang Q."/>
            <person name="Zhang B."/>
            <person name="Ji P."/>
            <person name="Sakyi L.B."/>
            <person name="Cui X."/>
            <person name="Yuan T."/>
            <person name="Jiang B."/>
            <person name="Yang W."/>
            <person name="Lam T.T.-Y."/>
            <person name="Chang Q."/>
            <person name="Ding S."/>
            <person name="Wang X."/>
            <person name="Zhu J."/>
            <person name="Ruan X."/>
            <person name="Zhao L."/>
            <person name="Wei J."/>
            <person name="Que T."/>
            <person name="Du C."/>
            <person name="Cheng J."/>
            <person name="Dai P."/>
            <person name="Han X."/>
            <person name="Huang E."/>
            <person name="Gao Y."/>
            <person name="Liu J."/>
            <person name="Shao H."/>
            <person name="Ye R."/>
            <person name="Li L."/>
            <person name="Wei W."/>
            <person name="Wang X."/>
            <person name="Wang C."/>
            <person name="Yang T."/>
            <person name="Huo Q."/>
            <person name="Li W."/>
            <person name="Guo W."/>
            <person name="Chen H."/>
            <person name="Zhou L."/>
            <person name="Ni X."/>
            <person name="Tian J."/>
            <person name="Zhou Y."/>
            <person name="Sheng Y."/>
            <person name="Liu T."/>
            <person name="Pan Y."/>
            <person name="Xia L."/>
            <person name="Li J."/>
            <person name="Zhao F."/>
            <person name="Cao W."/>
        </authorList>
    </citation>
    <scope>NUCLEOTIDE SEQUENCE</scope>
    <source>
        <strain evidence="1">Hyas-2018</strain>
    </source>
</reference>
<comment type="caution">
    <text evidence="1">The sequence shown here is derived from an EMBL/GenBank/DDBJ whole genome shotgun (WGS) entry which is preliminary data.</text>
</comment>
<sequence>MPLSGESLARDKLGAWMAVCISPPQSSWLLLVVTFSAALLVGSRESVTCDLVALHKDVSSPGGHSRVHHKGRHTGGNGRRRRWRDDNI</sequence>
<evidence type="ECO:0000313" key="1">
    <source>
        <dbReference type="EMBL" id="KAH6939061.1"/>
    </source>
</evidence>
<accession>A0ACB7SVR5</accession>
<organism evidence="1 2">
    <name type="scientific">Hyalomma asiaticum</name>
    <name type="common">Tick</name>
    <dbReference type="NCBI Taxonomy" id="266040"/>
    <lineage>
        <taxon>Eukaryota</taxon>
        <taxon>Metazoa</taxon>
        <taxon>Ecdysozoa</taxon>
        <taxon>Arthropoda</taxon>
        <taxon>Chelicerata</taxon>
        <taxon>Arachnida</taxon>
        <taxon>Acari</taxon>
        <taxon>Parasitiformes</taxon>
        <taxon>Ixodida</taxon>
        <taxon>Ixodoidea</taxon>
        <taxon>Ixodidae</taxon>
        <taxon>Hyalomminae</taxon>
        <taxon>Hyalomma</taxon>
    </lineage>
</organism>
<gene>
    <name evidence="1" type="ORF">HPB50_015703</name>
</gene>
<evidence type="ECO:0000313" key="2">
    <source>
        <dbReference type="Proteomes" id="UP000821845"/>
    </source>
</evidence>
<proteinExistence type="predicted"/>